<accession>A0A059CTX4</accession>
<feature type="compositionally biased region" description="Basic and acidic residues" evidence="1">
    <location>
        <begin position="27"/>
        <end position="37"/>
    </location>
</feature>
<feature type="region of interest" description="Disordered" evidence="1">
    <location>
        <begin position="1"/>
        <end position="149"/>
    </location>
</feature>
<evidence type="ECO:0000313" key="2">
    <source>
        <dbReference type="EMBL" id="KCW81631.1"/>
    </source>
</evidence>
<dbReference type="EMBL" id="KK198755">
    <property type="protein sequence ID" value="KCW81631.1"/>
    <property type="molecule type" value="Genomic_DNA"/>
</dbReference>
<name>A0A059CTX4_EUCGR</name>
<gene>
    <name evidence="2" type="ORF">EUGRSUZ_C02993</name>
</gene>
<dbReference type="InParanoid" id="A0A059CTX4"/>
<feature type="compositionally biased region" description="Basic and acidic residues" evidence="1">
    <location>
        <begin position="52"/>
        <end position="65"/>
    </location>
</feature>
<feature type="compositionally biased region" description="Low complexity" evidence="1">
    <location>
        <begin position="91"/>
        <end position="107"/>
    </location>
</feature>
<sequence length="186" mass="19493">MENRKEEKDESGEPADQSDVVQSSWQRGERVEHHESTCKATTEVEDEGDLSSVKRDRSVETDRIATKTARGSGTGRGSNPGRGPAERGKGRSIASSSRNSKGSRSGSDAASTSGKGKALNSGRSISSISRSSATLSSGRDMISSSMLGKNPLREIQGCGMARRSRTKTSGGVVLTQDCEGAISGLV</sequence>
<dbReference type="AlphaFoldDB" id="A0A059CTX4"/>
<dbReference type="Gramene" id="KCW81631">
    <property type="protein sequence ID" value="KCW81631"/>
    <property type="gene ID" value="EUGRSUZ_C02993"/>
</dbReference>
<reference evidence="2" key="1">
    <citation type="submission" date="2013-07" db="EMBL/GenBank/DDBJ databases">
        <title>The genome of Eucalyptus grandis.</title>
        <authorList>
            <person name="Schmutz J."/>
            <person name="Hayes R."/>
            <person name="Myburg A."/>
            <person name="Tuskan G."/>
            <person name="Grattapaglia D."/>
            <person name="Rokhsar D.S."/>
        </authorList>
    </citation>
    <scope>NUCLEOTIDE SEQUENCE</scope>
    <source>
        <tissue evidence="2">Leaf extractions</tissue>
    </source>
</reference>
<evidence type="ECO:0000256" key="1">
    <source>
        <dbReference type="SAM" id="MobiDB-lite"/>
    </source>
</evidence>
<organism evidence="2">
    <name type="scientific">Eucalyptus grandis</name>
    <name type="common">Flooded gum</name>
    <dbReference type="NCBI Taxonomy" id="71139"/>
    <lineage>
        <taxon>Eukaryota</taxon>
        <taxon>Viridiplantae</taxon>
        <taxon>Streptophyta</taxon>
        <taxon>Embryophyta</taxon>
        <taxon>Tracheophyta</taxon>
        <taxon>Spermatophyta</taxon>
        <taxon>Magnoliopsida</taxon>
        <taxon>eudicotyledons</taxon>
        <taxon>Gunneridae</taxon>
        <taxon>Pentapetalae</taxon>
        <taxon>rosids</taxon>
        <taxon>malvids</taxon>
        <taxon>Myrtales</taxon>
        <taxon>Myrtaceae</taxon>
        <taxon>Myrtoideae</taxon>
        <taxon>Eucalypteae</taxon>
        <taxon>Eucalyptus</taxon>
    </lineage>
</organism>
<feature type="compositionally biased region" description="Low complexity" evidence="1">
    <location>
        <begin position="118"/>
        <end position="138"/>
    </location>
</feature>
<proteinExistence type="predicted"/>
<protein>
    <submittedName>
        <fullName evidence="2">Uncharacterized protein</fullName>
    </submittedName>
</protein>